<accession>A0A0A8YUJ9</accession>
<dbReference type="EMBL" id="GBRH01269750">
    <property type="protein sequence ID" value="JAD28145.1"/>
    <property type="molecule type" value="Transcribed_RNA"/>
</dbReference>
<reference evidence="1" key="2">
    <citation type="journal article" date="2015" name="Data Brief">
        <title>Shoot transcriptome of the giant reed, Arundo donax.</title>
        <authorList>
            <person name="Barrero R.A."/>
            <person name="Guerrero F.D."/>
            <person name="Moolhuijzen P."/>
            <person name="Goolsby J.A."/>
            <person name="Tidwell J."/>
            <person name="Bellgard S.E."/>
            <person name="Bellgard M.I."/>
        </authorList>
    </citation>
    <scope>NUCLEOTIDE SEQUENCE</scope>
    <source>
        <tissue evidence="1">Shoot tissue taken approximately 20 cm above the soil surface</tissue>
    </source>
</reference>
<organism evidence="1">
    <name type="scientific">Arundo donax</name>
    <name type="common">Giant reed</name>
    <name type="synonym">Donax arundinaceus</name>
    <dbReference type="NCBI Taxonomy" id="35708"/>
    <lineage>
        <taxon>Eukaryota</taxon>
        <taxon>Viridiplantae</taxon>
        <taxon>Streptophyta</taxon>
        <taxon>Embryophyta</taxon>
        <taxon>Tracheophyta</taxon>
        <taxon>Spermatophyta</taxon>
        <taxon>Magnoliopsida</taxon>
        <taxon>Liliopsida</taxon>
        <taxon>Poales</taxon>
        <taxon>Poaceae</taxon>
        <taxon>PACMAD clade</taxon>
        <taxon>Arundinoideae</taxon>
        <taxon>Arundineae</taxon>
        <taxon>Arundo</taxon>
    </lineage>
</organism>
<reference evidence="1" key="1">
    <citation type="submission" date="2014-09" db="EMBL/GenBank/DDBJ databases">
        <authorList>
            <person name="Magalhaes I.L.F."/>
            <person name="Oliveira U."/>
            <person name="Santos F.R."/>
            <person name="Vidigal T.H.D.A."/>
            <person name="Brescovit A.D."/>
            <person name="Santos A.J."/>
        </authorList>
    </citation>
    <scope>NUCLEOTIDE SEQUENCE</scope>
    <source>
        <tissue evidence="1">Shoot tissue taken approximately 20 cm above the soil surface</tissue>
    </source>
</reference>
<protein>
    <submittedName>
        <fullName evidence="1">Uncharacterized protein</fullName>
    </submittedName>
</protein>
<name>A0A0A8YUJ9_ARUDO</name>
<sequence>MYSMVPGTLWRKALWFCENIWKLSQQSIKEIF</sequence>
<evidence type="ECO:0000313" key="1">
    <source>
        <dbReference type="EMBL" id="JAD28145.1"/>
    </source>
</evidence>
<dbReference type="AlphaFoldDB" id="A0A0A8YUJ9"/>
<proteinExistence type="predicted"/>